<dbReference type="SUPFAM" id="SSF48208">
    <property type="entry name" value="Six-hairpin glycosidases"/>
    <property type="match status" value="1"/>
</dbReference>
<sequence length="911" mass="105582">MADKAQMQGSAEGDRLQQDKVRKDNWKRWGPYLSDRQWGTVREDYSPDGTCWDYFTHDQARSRAYRWGEDGILGVTDRECRLCFAVALWNGKDPILKERLYGLTGSQGNHGEDVKELYYHLDCTPTMSYAKGLYKYPQAEYPYSKINEEGRNRGKGDLEYEVEDAGLFDENKYWDVEVEYAKSSSQNVLARISVHNRGPEEATLHVLPTLWFRNSWIWGCKHEGCTAKPRIAQEGNGLKVRTKHDTLEEFFCEWGPVEESQDVQLLFTENETNTKALYGQENYTPYVKDAFHRYVVNGEEDAVSPKKHGTKVSAYYTVTVPAGGKSVIRTRMYQHDQAPQGKDAFADFDKVFELRKKEADEFYSTIQPQKMDPQLRNVQRQAYAGMLWSRQFYHYVVNDWLHGDPDQPKPPASRLEGRNREWDHLFNRDVISMPDKWEYPWYASWDLAFHTVPLANVDYEFAKSQLLLFLREWYMHPNGQIPAYEFALGDVNPPVHAWACNRLFHSHPGELPSKQDVQFLESVYLKLILNFTWWVNRKDPNGRNLFAGGFLGLDNIGVFDRSKPLPADMMLEQADGTAWMAFFCAVMLDMSIELALKDPVYEDMASKFFEHSVYIIDAINNFGGGKGLWDETDGFYYDHIRHHGNSQAMKLRSLVGLVPIFSVLVLEKSTMEKLPSFAKRTQWFVKHRKDLVERTSFMQEDDQQNRFLLAVPTKRQLERILAYMFDEDEFLSEYGIRSMSKFHEKNPFTIQMQGEELRAEYTPGESNSYLFGGNSNWRGPIWFPMNFLIIISLQRFDYYYGDSLKVEVPARSGNFMRLKDAADELCERLAKIFTPDAEGIRPCHGKDLRLSEKYAKDPHFKDLVLFYEYFHGDNGRGCGASHQTGWTGLIVNCINILSGLGHQGVCRPADQ</sequence>
<dbReference type="GO" id="GO:0004573">
    <property type="term" value="F:Glc3Man9GlcNAc2 oligosaccharide glucosidase activity"/>
    <property type="evidence" value="ECO:0007669"/>
    <property type="project" value="InterPro"/>
</dbReference>
<dbReference type="Gene3D" id="1.50.10.10">
    <property type="match status" value="1"/>
</dbReference>
<proteinExistence type="predicted"/>
<evidence type="ECO:0000313" key="2">
    <source>
        <dbReference type="EMBL" id="GAV02477.1"/>
    </source>
</evidence>
<dbReference type="EMBL" id="BDGG01000008">
    <property type="protein sequence ID" value="GAV02477.1"/>
    <property type="molecule type" value="Genomic_DNA"/>
</dbReference>
<dbReference type="Proteomes" id="UP000186922">
    <property type="component" value="Unassembled WGS sequence"/>
</dbReference>
<dbReference type="InterPro" id="IPR004888">
    <property type="entry name" value="Glycoside_hydrolase_63"/>
</dbReference>
<dbReference type="PANTHER" id="PTHR10412">
    <property type="entry name" value="MANNOSYL-OLIGOSACCHARIDE GLUCOSIDASE"/>
    <property type="match status" value="1"/>
</dbReference>
<dbReference type="AlphaFoldDB" id="A0A1D1VLK7"/>
<accession>A0A1D1VLK7</accession>
<reference evidence="2 3" key="1">
    <citation type="journal article" date="2016" name="Nat. Commun.">
        <title>Extremotolerant tardigrade genome and improved radiotolerance of human cultured cells by tardigrade-unique protein.</title>
        <authorList>
            <person name="Hashimoto T."/>
            <person name="Horikawa D.D."/>
            <person name="Saito Y."/>
            <person name="Kuwahara H."/>
            <person name="Kozuka-Hata H."/>
            <person name="Shin-I T."/>
            <person name="Minakuchi Y."/>
            <person name="Ohishi K."/>
            <person name="Motoyama A."/>
            <person name="Aizu T."/>
            <person name="Enomoto A."/>
            <person name="Kondo K."/>
            <person name="Tanaka S."/>
            <person name="Hara Y."/>
            <person name="Koshikawa S."/>
            <person name="Sagara H."/>
            <person name="Miura T."/>
            <person name="Yokobori S."/>
            <person name="Miyagawa K."/>
            <person name="Suzuki Y."/>
            <person name="Kubo T."/>
            <person name="Oyama M."/>
            <person name="Kohara Y."/>
            <person name="Fujiyama A."/>
            <person name="Arakawa K."/>
            <person name="Katayama T."/>
            <person name="Toyoda A."/>
            <person name="Kunieda T."/>
        </authorList>
    </citation>
    <scope>NUCLEOTIDE SEQUENCE [LARGE SCALE GENOMIC DNA]</scope>
    <source>
        <strain evidence="2 3">YOKOZUNA-1</strain>
    </source>
</reference>
<feature type="domain" description="Mannosylglycerate hydrolase MGH1-like glycoside hydrolase" evidence="1">
    <location>
        <begin position="439"/>
        <end position="547"/>
    </location>
</feature>
<evidence type="ECO:0000313" key="3">
    <source>
        <dbReference type="Proteomes" id="UP000186922"/>
    </source>
</evidence>
<dbReference type="InterPro" id="IPR008928">
    <property type="entry name" value="6-hairpin_glycosidase_sf"/>
</dbReference>
<dbReference type="PANTHER" id="PTHR10412:SF10">
    <property type="entry name" value="GLYCOSYL HYDROLASE FAMILY 63 C-TERMINAL DOMAIN-CONTAINING PROTEIN"/>
    <property type="match status" value="1"/>
</dbReference>
<protein>
    <recommendedName>
        <fullName evidence="1">Mannosylglycerate hydrolase MGH1-like glycoside hydrolase domain-containing protein</fullName>
    </recommendedName>
</protein>
<dbReference type="GO" id="GO:0009311">
    <property type="term" value="P:oligosaccharide metabolic process"/>
    <property type="evidence" value="ECO:0007669"/>
    <property type="project" value="InterPro"/>
</dbReference>
<keyword evidence="3" id="KW-1185">Reference proteome</keyword>
<dbReference type="Pfam" id="PF22422">
    <property type="entry name" value="MGH1-like_GH"/>
    <property type="match status" value="1"/>
</dbReference>
<name>A0A1D1VLK7_RAMVA</name>
<gene>
    <name evidence="2" type="primary">RvY_13039-1</name>
    <name evidence="2" type="synonym">RvY_13039.1</name>
    <name evidence="2" type="ORF">RvY_13039</name>
</gene>
<evidence type="ECO:0000259" key="1">
    <source>
        <dbReference type="Pfam" id="PF22422"/>
    </source>
</evidence>
<organism evidence="2 3">
    <name type="scientific">Ramazzottius varieornatus</name>
    <name type="common">Water bear</name>
    <name type="synonym">Tardigrade</name>
    <dbReference type="NCBI Taxonomy" id="947166"/>
    <lineage>
        <taxon>Eukaryota</taxon>
        <taxon>Metazoa</taxon>
        <taxon>Ecdysozoa</taxon>
        <taxon>Tardigrada</taxon>
        <taxon>Eutardigrada</taxon>
        <taxon>Parachela</taxon>
        <taxon>Hypsibioidea</taxon>
        <taxon>Ramazzottiidae</taxon>
        <taxon>Ramazzottius</taxon>
    </lineage>
</organism>
<dbReference type="OrthoDB" id="14419at2759"/>
<comment type="caution">
    <text evidence="2">The sequence shown here is derived from an EMBL/GenBank/DDBJ whole genome shotgun (WGS) entry which is preliminary data.</text>
</comment>
<dbReference type="STRING" id="947166.A0A1D1VLK7"/>
<dbReference type="InterPro" id="IPR054491">
    <property type="entry name" value="MGH1-like_GH"/>
</dbReference>
<dbReference type="InterPro" id="IPR012341">
    <property type="entry name" value="6hp_glycosidase-like_sf"/>
</dbReference>